<reference evidence="1" key="1">
    <citation type="journal article" date="2023" name="Int. J. Syst. Evol. Microbiol.">
        <title>Collibacillus ludicampi gen. nov., sp. nov., a new soil bacterium of the family Alicyclobacillaceae.</title>
        <authorList>
            <person name="Jojima T."/>
            <person name="Ioku Y."/>
            <person name="Fukuta Y."/>
            <person name="Shirasaka N."/>
            <person name="Matsumura Y."/>
            <person name="Mori M."/>
        </authorList>
    </citation>
    <scope>NUCLEOTIDE SEQUENCE</scope>
    <source>
        <strain evidence="1">TP075</strain>
    </source>
</reference>
<dbReference type="RefSeq" id="WP_282199675.1">
    <property type="nucleotide sequence ID" value="NZ_BOQE01000001.1"/>
</dbReference>
<dbReference type="PROSITE" id="PS51197">
    <property type="entry name" value="HTH_RRF2_2"/>
    <property type="match status" value="1"/>
</dbReference>
<proteinExistence type="predicted"/>
<dbReference type="InterPro" id="IPR036390">
    <property type="entry name" value="WH_DNA-bd_sf"/>
</dbReference>
<dbReference type="InterPro" id="IPR000944">
    <property type="entry name" value="Tscrpt_reg_Rrf2"/>
</dbReference>
<dbReference type="GO" id="GO:0003700">
    <property type="term" value="F:DNA-binding transcription factor activity"/>
    <property type="evidence" value="ECO:0007669"/>
    <property type="project" value="TreeGrafter"/>
</dbReference>
<protein>
    <submittedName>
        <fullName evidence="1">Rrf2 family transcriptional regulator</fullName>
    </submittedName>
</protein>
<evidence type="ECO:0000313" key="1">
    <source>
        <dbReference type="EMBL" id="GIM46600.1"/>
    </source>
</evidence>
<dbReference type="AlphaFoldDB" id="A0AAV4LFJ2"/>
<keyword evidence="2" id="KW-1185">Reference proteome</keyword>
<dbReference type="InterPro" id="IPR030489">
    <property type="entry name" value="TR_Rrf2-type_CS"/>
</dbReference>
<dbReference type="PANTHER" id="PTHR33221">
    <property type="entry name" value="WINGED HELIX-TURN-HELIX TRANSCRIPTIONAL REGULATOR, RRF2 FAMILY"/>
    <property type="match status" value="1"/>
</dbReference>
<accession>A0AAV4LFJ2</accession>
<dbReference type="PANTHER" id="PTHR33221:SF15">
    <property type="entry name" value="HTH-TYPE TRANSCRIPTIONAL REGULATOR YWGB-RELATED"/>
    <property type="match status" value="1"/>
</dbReference>
<dbReference type="PROSITE" id="PS01332">
    <property type="entry name" value="HTH_RRF2_1"/>
    <property type="match status" value="1"/>
</dbReference>
<comment type="caution">
    <text evidence="1">The sequence shown here is derived from an EMBL/GenBank/DDBJ whole genome shotgun (WGS) entry which is preliminary data.</text>
</comment>
<dbReference type="InterPro" id="IPR036388">
    <property type="entry name" value="WH-like_DNA-bd_sf"/>
</dbReference>
<organism evidence="1 2">
    <name type="scientific">Collibacillus ludicampi</name>
    <dbReference type="NCBI Taxonomy" id="2771369"/>
    <lineage>
        <taxon>Bacteria</taxon>
        <taxon>Bacillati</taxon>
        <taxon>Bacillota</taxon>
        <taxon>Bacilli</taxon>
        <taxon>Bacillales</taxon>
        <taxon>Alicyclobacillaceae</taxon>
        <taxon>Collibacillus</taxon>
    </lineage>
</organism>
<name>A0AAV4LFJ2_9BACL</name>
<dbReference type="GO" id="GO:0005829">
    <property type="term" value="C:cytosol"/>
    <property type="evidence" value="ECO:0007669"/>
    <property type="project" value="TreeGrafter"/>
</dbReference>
<dbReference type="Pfam" id="PF02082">
    <property type="entry name" value="Rrf2"/>
    <property type="match status" value="1"/>
</dbReference>
<dbReference type="EMBL" id="BOQE01000001">
    <property type="protein sequence ID" value="GIM46600.1"/>
    <property type="molecule type" value="Genomic_DNA"/>
</dbReference>
<dbReference type="Proteomes" id="UP001057291">
    <property type="component" value="Unassembled WGS sequence"/>
</dbReference>
<gene>
    <name evidence="1" type="ORF">DNHGIG_21490</name>
</gene>
<sequence>MASGWFAMSVHALALLAQNKDGYSSSYIAGSVNTHAVFLRRVLKHLVEVGIVETREGRDGGYRLTRPAEEITLAEVYQSLQPVQAIAPSPAEPNPLCPIGAGMPAVISKIAKDVEDAIIQSLQKYTIAQVAKRALSHSLNLGLTES</sequence>
<dbReference type="SUPFAM" id="SSF46785">
    <property type="entry name" value="Winged helix' DNA-binding domain"/>
    <property type="match status" value="1"/>
</dbReference>
<dbReference type="Gene3D" id="1.10.10.10">
    <property type="entry name" value="Winged helix-like DNA-binding domain superfamily/Winged helix DNA-binding domain"/>
    <property type="match status" value="1"/>
</dbReference>
<evidence type="ECO:0000313" key="2">
    <source>
        <dbReference type="Proteomes" id="UP001057291"/>
    </source>
</evidence>